<feature type="compositionally biased region" description="Basic and acidic residues" evidence="1">
    <location>
        <begin position="115"/>
        <end position="125"/>
    </location>
</feature>
<proteinExistence type="predicted"/>
<gene>
    <name evidence="2" type="ORF">SVIM_LOCUS377509</name>
</gene>
<evidence type="ECO:0000256" key="1">
    <source>
        <dbReference type="SAM" id="MobiDB-lite"/>
    </source>
</evidence>
<accession>A0A6N2MIQ6</accession>
<organism evidence="2">
    <name type="scientific">Salix viminalis</name>
    <name type="common">Common osier</name>
    <name type="synonym">Basket willow</name>
    <dbReference type="NCBI Taxonomy" id="40686"/>
    <lineage>
        <taxon>Eukaryota</taxon>
        <taxon>Viridiplantae</taxon>
        <taxon>Streptophyta</taxon>
        <taxon>Embryophyta</taxon>
        <taxon>Tracheophyta</taxon>
        <taxon>Spermatophyta</taxon>
        <taxon>Magnoliopsida</taxon>
        <taxon>eudicotyledons</taxon>
        <taxon>Gunneridae</taxon>
        <taxon>Pentapetalae</taxon>
        <taxon>rosids</taxon>
        <taxon>fabids</taxon>
        <taxon>Malpighiales</taxon>
        <taxon>Salicaceae</taxon>
        <taxon>Saliceae</taxon>
        <taxon>Salix</taxon>
    </lineage>
</organism>
<evidence type="ECO:0000313" key="2">
    <source>
        <dbReference type="EMBL" id="VFU54158.1"/>
    </source>
</evidence>
<sequence length="147" mass="16512">MGSCAVIPSFMGFRMILTWDQMSDYRVDHRTNSKIWLSDCEEGLKRLELFFCLRRTYRRISAAASLHYLVSAGLVSPEHSPLYLLSDLLRAEVQGELRPLASATRRLEGTVGGERGGREFAERNARSGTRAESLMTLSGKGRGGKKW</sequence>
<dbReference type="EMBL" id="CAADRP010001830">
    <property type="protein sequence ID" value="VFU54158.1"/>
    <property type="molecule type" value="Genomic_DNA"/>
</dbReference>
<dbReference type="AlphaFoldDB" id="A0A6N2MIQ6"/>
<feature type="region of interest" description="Disordered" evidence="1">
    <location>
        <begin position="110"/>
        <end position="147"/>
    </location>
</feature>
<name>A0A6N2MIQ6_SALVM</name>
<protein>
    <submittedName>
        <fullName evidence="2">Uncharacterized protein</fullName>
    </submittedName>
</protein>
<reference evidence="2" key="1">
    <citation type="submission" date="2019-03" db="EMBL/GenBank/DDBJ databases">
        <authorList>
            <person name="Mank J."/>
            <person name="Almeida P."/>
        </authorList>
    </citation>
    <scope>NUCLEOTIDE SEQUENCE</scope>
    <source>
        <strain evidence="2">78183</strain>
    </source>
</reference>